<evidence type="ECO:0000313" key="1">
    <source>
        <dbReference type="EMBL" id="MDN4520178.1"/>
    </source>
</evidence>
<protein>
    <recommendedName>
        <fullName evidence="3">DUF559 domain-containing protein</fullName>
    </recommendedName>
</protein>
<reference evidence="1" key="1">
    <citation type="submission" date="2023-07" db="EMBL/GenBank/DDBJ databases">
        <title>Degradation of tert-butanol by M. austroafricanum TBA100.</title>
        <authorList>
            <person name="Helbich S."/>
            <person name="Vainshtein Y."/>
        </authorList>
    </citation>
    <scope>NUCLEOTIDE SEQUENCE</scope>
    <source>
        <strain evidence="1">TBA100</strain>
    </source>
</reference>
<dbReference type="RefSeq" id="WP_301161593.1">
    <property type="nucleotide sequence ID" value="NZ_JAUHTC010000068.1"/>
</dbReference>
<name>A0ABT8HHE0_MYCAO</name>
<keyword evidence="2" id="KW-1185">Reference proteome</keyword>
<dbReference type="EMBL" id="JAUHTC010000068">
    <property type="protein sequence ID" value="MDN4520178.1"/>
    <property type="molecule type" value="Genomic_DNA"/>
</dbReference>
<dbReference type="Proteomes" id="UP001172687">
    <property type="component" value="Unassembled WGS sequence"/>
</dbReference>
<evidence type="ECO:0008006" key="3">
    <source>
        <dbReference type="Google" id="ProtNLM"/>
    </source>
</evidence>
<comment type="caution">
    <text evidence="1">The sequence shown here is derived from an EMBL/GenBank/DDBJ whole genome shotgun (WGS) entry which is preliminary data.</text>
</comment>
<sequence>MGNIIIGTEAVATGVVTRHELQRWYRPIYRNVHAPKVPVPTLRDRAEGAWLYSQRAGIVTGLAAAALHGSAWIDDDIDVELIYKCPRPPTGIIARNERIAPDEWQALSGITVTTPARTAFDLGRFRPDHDAMARLDALMRVRPYTVDDVMKLTQRYKGARGVARLKALLPFVDGGAESPRESWWRKLVIDAGFPVPTTQIQVVDENGAHVRFVDFGWPDFLVAFEYDGDHHQSSRAQYLKDRRVLPELRRLNWHVTAVVKEDDPVLVINRLNAAMRARGWRGTVQIPSYAYAARHRAEIAARQEKFE</sequence>
<gene>
    <name evidence="1" type="ORF">QYF68_20485</name>
</gene>
<organism evidence="1 2">
    <name type="scientific">Mycolicibacterium austroafricanum</name>
    <name type="common">Mycobacterium austroafricanum</name>
    <dbReference type="NCBI Taxonomy" id="39687"/>
    <lineage>
        <taxon>Bacteria</taxon>
        <taxon>Bacillati</taxon>
        <taxon>Actinomycetota</taxon>
        <taxon>Actinomycetes</taxon>
        <taxon>Mycobacteriales</taxon>
        <taxon>Mycobacteriaceae</taxon>
        <taxon>Mycolicibacterium</taxon>
    </lineage>
</organism>
<evidence type="ECO:0000313" key="2">
    <source>
        <dbReference type="Proteomes" id="UP001172687"/>
    </source>
</evidence>
<accession>A0ABT8HHE0</accession>
<proteinExistence type="predicted"/>